<reference evidence="1" key="1">
    <citation type="submission" date="2018-11" db="EMBL/GenBank/DDBJ databases">
        <authorList>
            <consortium name="Pathogen Informatics"/>
        </authorList>
    </citation>
    <scope>NUCLEOTIDE SEQUENCE</scope>
</reference>
<keyword evidence="2" id="KW-1185">Reference proteome</keyword>
<dbReference type="Proteomes" id="UP000784294">
    <property type="component" value="Unassembled WGS sequence"/>
</dbReference>
<protein>
    <submittedName>
        <fullName evidence="1">Uncharacterized protein</fullName>
    </submittedName>
</protein>
<comment type="caution">
    <text evidence="1">The sequence shown here is derived from an EMBL/GenBank/DDBJ whole genome shotgun (WGS) entry which is preliminary data.</text>
</comment>
<organism evidence="1 2">
    <name type="scientific">Protopolystoma xenopodis</name>
    <dbReference type="NCBI Taxonomy" id="117903"/>
    <lineage>
        <taxon>Eukaryota</taxon>
        <taxon>Metazoa</taxon>
        <taxon>Spiralia</taxon>
        <taxon>Lophotrochozoa</taxon>
        <taxon>Platyhelminthes</taxon>
        <taxon>Monogenea</taxon>
        <taxon>Polyopisthocotylea</taxon>
        <taxon>Polystomatidea</taxon>
        <taxon>Polystomatidae</taxon>
        <taxon>Protopolystoma</taxon>
    </lineage>
</organism>
<gene>
    <name evidence="1" type="ORF">PXEA_LOCUS17887</name>
</gene>
<dbReference type="AlphaFoldDB" id="A0A3S5BHH4"/>
<accession>A0A3S5BHH4</accession>
<evidence type="ECO:0000313" key="2">
    <source>
        <dbReference type="Proteomes" id="UP000784294"/>
    </source>
</evidence>
<proteinExistence type="predicted"/>
<dbReference type="EMBL" id="CAAALY010067785">
    <property type="protein sequence ID" value="VEL24447.1"/>
    <property type="molecule type" value="Genomic_DNA"/>
</dbReference>
<evidence type="ECO:0000313" key="1">
    <source>
        <dbReference type="EMBL" id="VEL24447.1"/>
    </source>
</evidence>
<name>A0A3S5BHH4_9PLAT</name>
<sequence length="101" mass="11079">MANYERIHRTDLDTIHKLTRQLVERTSNRLRPRPFASTSISTAASETTPATTAIAGIDDSARLTVPVLPASHCTSLPSPRLELSSMPKTLDVRTKWLIGPA</sequence>